<feature type="transmembrane region" description="Helical" evidence="1">
    <location>
        <begin position="15"/>
        <end position="35"/>
    </location>
</feature>
<proteinExistence type="predicted"/>
<dbReference type="Proteomes" id="UP000481861">
    <property type="component" value="Unassembled WGS sequence"/>
</dbReference>
<keyword evidence="1" id="KW-0812">Transmembrane</keyword>
<sequence>MAFIGVGSFFLRDTFFFPCLAWFGFGLVWVAWVSAWLRPPPSFSGPVSFSLTSRRVLSLALYLFLLLVYYYHHSCQRRKRTRLGLRFFLFSFFRLIPRNFITSLSTINLFVHSFIQLCIYSFIKSFTASFLSVLWAGLADTVLDLHLRVTTVR</sequence>
<comment type="caution">
    <text evidence="2">The sequence shown here is derived from an EMBL/GenBank/DDBJ whole genome shotgun (WGS) entry which is preliminary data.</text>
</comment>
<dbReference type="EMBL" id="JAADJZ010000014">
    <property type="protein sequence ID" value="KAF2870021.1"/>
    <property type="molecule type" value="Genomic_DNA"/>
</dbReference>
<name>A0A7C8M7N9_9PLEO</name>
<keyword evidence="3" id="KW-1185">Reference proteome</keyword>
<feature type="transmembrane region" description="Helical" evidence="1">
    <location>
        <begin position="113"/>
        <end position="138"/>
    </location>
</feature>
<dbReference type="AlphaFoldDB" id="A0A7C8M7N9"/>
<evidence type="ECO:0000313" key="3">
    <source>
        <dbReference type="Proteomes" id="UP000481861"/>
    </source>
</evidence>
<accession>A0A7C8M7N9</accession>
<feature type="transmembrane region" description="Helical" evidence="1">
    <location>
        <begin position="55"/>
        <end position="71"/>
    </location>
</feature>
<evidence type="ECO:0000313" key="2">
    <source>
        <dbReference type="EMBL" id="KAF2870021.1"/>
    </source>
</evidence>
<keyword evidence="1" id="KW-0472">Membrane</keyword>
<keyword evidence="1" id="KW-1133">Transmembrane helix</keyword>
<evidence type="ECO:0000256" key="1">
    <source>
        <dbReference type="SAM" id="Phobius"/>
    </source>
</evidence>
<protein>
    <submittedName>
        <fullName evidence="2">Uncharacterized protein</fullName>
    </submittedName>
</protein>
<organism evidence="2 3">
    <name type="scientific">Massariosphaeria phaeospora</name>
    <dbReference type="NCBI Taxonomy" id="100035"/>
    <lineage>
        <taxon>Eukaryota</taxon>
        <taxon>Fungi</taxon>
        <taxon>Dikarya</taxon>
        <taxon>Ascomycota</taxon>
        <taxon>Pezizomycotina</taxon>
        <taxon>Dothideomycetes</taxon>
        <taxon>Pleosporomycetidae</taxon>
        <taxon>Pleosporales</taxon>
        <taxon>Pleosporales incertae sedis</taxon>
        <taxon>Massariosphaeria</taxon>
    </lineage>
</organism>
<gene>
    <name evidence="2" type="ORF">BDV95DRAFT_71554</name>
</gene>
<reference evidence="2 3" key="1">
    <citation type="submission" date="2020-01" db="EMBL/GenBank/DDBJ databases">
        <authorList>
            <consortium name="DOE Joint Genome Institute"/>
            <person name="Haridas S."/>
            <person name="Albert R."/>
            <person name="Binder M."/>
            <person name="Bloem J."/>
            <person name="Labutti K."/>
            <person name="Salamov A."/>
            <person name="Andreopoulos B."/>
            <person name="Baker S.E."/>
            <person name="Barry K."/>
            <person name="Bills G."/>
            <person name="Bluhm B.H."/>
            <person name="Cannon C."/>
            <person name="Castanera R."/>
            <person name="Culley D.E."/>
            <person name="Daum C."/>
            <person name="Ezra D."/>
            <person name="Gonzalez J.B."/>
            <person name="Henrissat B."/>
            <person name="Kuo A."/>
            <person name="Liang C."/>
            <person name="Lipzen A."/>
            <person name="Lutzoni F."/>
            <person name="Magnuson J."/>
            <person name="Mondo S."/>
            <person name="Nolan M."/>
            <person name="Ohm R."/>
            <person name="Pangilinan J."/>
            <person name="Park H.-J.H."/>
            <person name="Ramirez L."/>
            <person name="Alfaro M."/>
            <person name="Sun H."/>
            <person name="Tritt A."/>
            <person name="Yoshinaga Y."/>
            <person name="Zwiers L.-H.L."/>
            <person name="Turgeon B.G."/>
            <person name="Goodwin S.B."/>
            <person name="Spatafora J.W."/>
            <person name="Crous P.W."/>
            <person name="Grigoriev I.V."/>
        </authorList>
    </citation>
    <scope>NUCLEOTIDE SEQUENCE [LARGE SCALE GENOMIC DNA]</scope>
    <source>
        <strain evidence="2 3">CBS 611.86</strain>
    </source>
</reference>